<protein>
    <recommendedName>
        <fullName evidence="3">Deaminase</fullName>
    </recommendedName>
</protein>
<evidence type="ECO:0000313" key="1">
    <source>
        <dbReference type="EMBL" id="PZQ73982.1"/>
    </source>
</evidence>
<reference evidence="1 2" key="1">
    <citation type="submission" date="2017-08" db="EMBL/GenBank/DDBJ databases">
        <title>Infants hospitalized years apart are colonized by the same room-sourced microbial strains.</title>
        <authorList>
            <person name="Brooks B."/>
            <person name="Olm M.R."/>
            <person name="Firek B.A."/>
            <person name="Baker R."/>
            <person name="Thomas B.C."/>
            <person name="Morowitz M.J."/>
            <person name="Banfield J.F."/>
        </authorList>
    </citation>
    <scope>NUCLEOTIDE SEQUENCE [LARGE SCALE GENOMIC DNA]</scope>
    <source>
        <strain evidence="1">S2_005_003_R2_41</strain>
    </source>
</reference>
<gene>
    <name evidence="1" type="ORF">DI563_13465</name>
</gene>
<dbReference type="NCBIfam" id="NF041023">
    <property type="entry name" value="PP0621_fam"/>
    <property type="match status" value="1"/>
</dbReference>
<organism evidence="1 2">
    <name type="scientific">Variovorax paradoxus</name>
    <dbReference type="NCBI Taxonomy" id="34073"/>
    <lineage>
        <taxon>Bacteria</taxon>
        <taxon>Pseudomonadati</taxon>
        <taxon>Pseudomonadota</taxon>
        <taxon>Betaproteobacteria</taxon>
        <taxon>Burkholderiales</taxon>
        <taxon>Comamonadaceae</taxon>
        <taxon>Variovorax</taxon>
    </lineage>
</organism>
<dbReference type="AlphaFoldDB" id="A0A2W5Q952"/>
<evidence type="ECO:0008006" key="3">
    <source>
        <dbReference type="Google" id="ProtNLM"/>
    </source>
</evidence>
<accession>A0A2W5Q952</accession>
<comment type="caution">
    <text evidence="1">The sequence shown here is derived from an EMBL/GenBank/DDBJ whole genome shotgun (WGS) entry which is preliminary data.</text>
</comment>
<dbReference type="Proteomes" id="UP000249135">
    <property type="component" value="Unassembled WGS sequence"/>
</dbReference>
<sequence length="79" mass="8623">MKYLLVLAVVAVAIWIWRNNRREEIRAATPPPQRSPRVAGPEAMVRCARCGLHLPAADAVSGRSGNSYCTPAHRQATEG</sequence>
<dbReference type="EMBL" id="QFPP01000155">
    <property type="protein sequence ID" value="PZQ73982.1"/>
    <property type="molecule type" value="Genomic_DNA"/>
</dbReference>
<name>A0A2W5Q952_VARPD</name>
<proteinExistence type="predicted"/>
<evidence type="ECO:0000313" key="2">
    <source>
        <dbReference type="Proteomes" id="UP000249135"/>
    </source>
</evidence>
<dbReference type="InterPro" id="IPR049708">
    <property type="entry name" value="PP0621-like"/>
</dbReference>